<dbReference type="InterPro" id="IPR007627">
    <property type="entry name" value="RNA_pol_sigma70_r2"/>
</dbReference>
<dbReference type="Gene3D" id="1.10.1740.10">
    <property type="match status" value="1"/>
</dbReference>
<keyword evidence="6" id="KW-0240">DNA-directed RNA polymerase</keyword>
<dbReference type="AlphaFoldDB" id="A0A543CJH1"/>
<evidence type="ECO:0000256" key="4">
    <source>
        <dbReference type="ARBA" id="ARBA00023163"/>
    </source>
</evidence>
<evidence type="ECO:0000256" key="2">
    <source>
        <dbReference type="ARBA" id="ARBA00023082"/>
    </source>
</evidence>
<accession>A0A543CJH1</accession>
<evidence type="ECO:0000313" key="7">
    <source>
        <dbReference type="Proteomes" id="UP000316096"/>
    </source>
</evidence>
<dbReference type="GO" id="GO:0016987">
    <property type="term" value="F:sigma factor activity"/>
    <property type="evidence" value="ECO:0007669"/>
    <property type="project" value="UniProtKB-KW"/>
</dbReference>
<dbReference type="GO" id="GO:0003677">
    <property type="term" value="F:DNA binding"/>
    <property type="evidence" value="ECO:0007669"/>
    <property type="project" value="UniProtKB-KW"/>
</dbReference>
<feature type="domain" description="RNA polymerase sigma-70 region 2" evidence="5">
    <location>
        <begin position="38"/>
        <end position="104"/>
    </location>
</feature>
<dbReference type="GO" id="GO:0006352">
    <property type="term" value="P:DNA-templated transcription initiation"/>
    <property type="evidence" value="ECO:0007669"/>
    <property type="project" value="InterPro"/>
</dbReference>
<protein>
    <submittedName>
        <fullName evidence="6">DNA-directed RNA polymerase specialized sigma24 family protein</fullName>
    </submittedName>
</protein>
<keyword evidence="2" id="KW-0731">Sigma factor</keyword>
<dbReference type="Proteomes" id="UP000316096">
    <property type="component" value="Unassembled WGS sequence"/>
</dbReference>
<proteinExistence type="predicted"/>
<dbReference type="OrthoDB" id="3612087at2"/>
<evidence type="ECO:0000256" key="3">
    <source>
        <dbReference type="ARBA" id="ARBA00023125"/>
    </source>
</evidence>
<keyword evidence="1" id="KW-0805">Transcription regulation</keyword>
<keyword evidence="3" id="KW-0238">DNA-binding</keyword>
<evidence type="ECO:0000259" key="5">
    <source>
        <dbReference type="Pfam" id="PF04542"/>
    </source>
</evidence>
<keyword evidence="4" id="KW-0804">Transcription</keyword>
<dbReference type="PANTHER" id="PTHR43133">
    <property type="entry name" value="RNA POLYMERASE ECF-TYPE SIGMA FACTO"/>
    <property type="match status" value="1"/>
</dbReference>
<organism evidence="6 7">
    <name type="scientific">Actinoallomurus bryophytorum</name>
    <dbReference type="NCBI Taxonomy" id="1490222"/>
    <lineage>
        <taxon>Bacteria</taxon>
        <taxon>Bacillati</taxon>
        <taxon>Actinomycetota</taxon>
        <taxon>Actinomycetes</taxon>
        <taxon>Streptosporangiales</taxon>
        <taxon>Thermomonosporaceae</taxon>
        <taxon>Actinoallomurus</taxon>
    </lineage>
</organism>
<keyword evidence="7" id="KW-1185">Reference proteome</keyword>
<dbReference type="NCBIfam" id="NF038083">
    <property type="entry name" value="CU044_5270_fam"/>
    <property type="match status" value="1"/>
</dbReference>
<dbReference type="InterPro" id="IPR039425">
    <property type="entry name" value="RNA_pol_sigma-70-like"/>
</dbReference>
<dbReference type="EMBL" id="VFOZ01000001">
    <property type="protein sequence ID" value="TQL97252.1"/>
    <property type="molecule type" value="Genomic_DNA"/>
</dbReference>
<comment type="caution">
    <text evidence="6">The sequence shown here is derived from an EMBL/GenBank/DDBJ whole genome shotgun (WGS) entry which is preliminary data.</text>
</comment>
<dbReference type="SUPFAM" id="SSF88946">
    <property type="entry name" value="Sigma2 domain of RNA polymerase sigma factors"/>
    <property type="match status" value="1"/>
</dbReference>
<name>A0A543CJH1_9ACTN</name>
<gene>
    <name evidence="6" type="ORF">FB559_2831</name>
</gene>
<evidence type="ECO:0000256" key="1">
    <source>
        <dbReference type="ARBA" id="ARBA00023015"/>
    </source>
</evidence>
<dbReference type="InterPro" id="IPR047789">
    <property type="entry name" value="CU044_5270-like"/>
</dbReference>
<dbReference type="GO" id="GO:0000428">
    <property type="term" value="C:DNA-directed RNA polymerase complex"/>
    <property type="evidence" value="ECO:0007669"/>
    <property type="project" value="UniProtKB-KW"/>
</dbReference>
<dbReference type="InterPro" id="IPR013325">
    <property type="entry name" value="RNA_pol_sigma_r2"/>
</dbReference>
<reference evidence="6 7" key="1">
    <citation type="submission" date="2019-06" db="EMBL/GenBank/DDBJ databases">
        <title>Sequencing the genomes of 1000 actinobacteria strains.</title>
        <authorList>
            <person name="Klenk H.-P."/>
        </authorList>
    </citation>
    <scope>NUCLEOTIDE SEQUENCE [LARGE SCALE GENOMIC DNA]</scope>
    <source>
        <strain evidence="6 7">DSM 102200</strain>
    </source>
</reference>
<dbReference type="Pfam" id="PF04542">
    <property type="entry name" value="Sigma70_r2"/>
    <property type="match status" value="1"/>
</dbReference>
<dbReference type="PANTHER" id="PTHR43133:SF8">
    <property type="entry name" value="RNA POLYMERASE SIGMA FACTOR HI_1459-RELATED"/>
    <property type="match status" value="1"/>
</dbReference>
<evidence type="ECO:0000313" key="6">
    <source>
        <dbReference type="EMBL" id="TQL97252.1"/>
    </source>
</evidence>
<sequence>MRQKAAVTRIARETGTEVTDAEIIRRSAREPELFAEIFDRYYAEIYGYVARRLGPGLADDVAAETFLIAFDRRDRYDVAHPFARPWLYGIASNLVSRHHRAETRKYKALARVGVDEATDGHVDQIEGRVDAESTRGLPAAALPAKDRDVLLLVAWAGLSGEEAGRPRPVLPGIPAGPVANAEQALDRAAAAADARTFTPPRPDQWIYTELRIRTSAKPAGGVTGGPYKTYVRRHWERGDGKKSAEIVSGRVRVFDEFGRTSPPEDYPSLAALPTDPHALLRWVYAQNDSGPGAVGGKGRGATPVSQRQYEMAFQTLNVVLRENLLPPRTEAAIFRTMKTIPGVTLVDNAADAAGRPAIALGRTTEGRLHEEVLLDPKSYAYLGERAISIKGHTFRGVGDNPTAMPEYVKKGILQNLTVRTAAGIVSEPGQRTS</sequence>